<evidence type="ECO:0000313" key="3">
    <source>
        <dbReference type="Proteomes" id="UP001230253"/>
    </source>
</evidence>
<dbReference type="RefSeq" id="WP_307153014.1">
    <property type="nucleotide sequence ID" value="NZ_JAUSUK010000001.1"/>
</dbReference>
<feature type="domain" description="DUF2007" evidence="1">
    <location>
        <begin position="1"/>
        <end position="65"/>
    </location>
</feature>
<dbReference type="Proteomes" id="UP001230253">
    <property type="component" value="Unassembled WGS sequence"/>
</dbReference>
<dbReference type="InterPro" id="IPR011322">
    <property type="entry name" value="N-reg_PII-like_a/b"/>
</dbReference>
<accession>A0ABU0C515</accession>
<proteinExistence type="predicted"/>
<organism evidence="2 3">
    <name type="scientific">Rhodopseudomonas julia</name>
    <dbReference type="NCBI Taxonomy" id="200617"/>
    <lineage>
        <taxon>Bacteria</taxon>
        <taxon>Pseudomonadati</taxon>
        <taxon>Pseudomonadota</taxon>
        <taxon>Alphaproteobacteria</taxon>
        <taxon>Hyphomicrobiales</taxon>
        <taxon>Nitrobacteraceae</taxon>
        <taxon>Rhodopseudomonas</taxon>
    </lineage>
</organism>
<dbReference type="InterPro" id="IPR018551">
    <property type="entry name" value="DUF2007"/>
</dbReference>
<dbReference type="EMBL" id="JAUSUK010000001">
    <property type="protein sequence ID" value="MDQ0324755.1"/>
    <property type="molecule type" value="Genomic_DNA"/>
</dbReference>
<protein>
    <recommendedName>
        <fullName evidence="1">DUF2007 domain-containing protein</fullName>
    </recommendedName>
</protein>
<sequence>MEELIRTNDLALISFVEALLRDADIRYSVVDANMSIMEGSLGILPRRVLVEAARHAEAEGILHDAGLAEEFSLGSRKASE</sequence>
<evidence type="ECO:0000259" key="1">
    <source>
        <dbReference type="Pfam" id="PF09413"/>
    </source>
</evidence>
<reference evidence="2 3" key="1">
    <citation type="submission" date="2023-07" db="EMBL/GenBank/DDBJ databases">
        <title>Genomic Encyclopedia of Type Strains, Phase IV (KMG-IV): sequencing the most valuable type-strain genomes for metagenomic binning, comparative biology and taxonomic classification.</title>
        <authorList>
            <person name="Goeker M."/>
        </authorList>
    </citation>
    <scope>NUCLEOTIDE SEQUENCE [LARGE SCALE GENOMIC DNA]</scope>
    <source>
        <strain evidence="2 3">DSM 11549</strain>
    </source>
</reference>
<dbReference type="Pfam" id="PF09413">
    <property type="entry name" value="DUF2007"/>
    <property type="match status" value="1"/>
</dbReference>
<keyword evidence="3" id="KW-1185">Reference proteome</keyword>
<dbReference type="SUPFAM" id="SSF54913">
    <property type="entry name" value="GlnB-like"/>
    <property type="match status" value="1"/>
</dbReference>
<comment type="caution">
    <text evidence="2">The sequence shown here is derived from an EMBL/GenBank/DDBJ whole genome shotgun (WGS) entry which is preliminary data.</text>
</comment>
<name>A0ABU0C515_9BRAD</name>
<dbReference type="Gene3D" id="3.30.70.790">
    <property type="entry name" value="UreE, C-terminal domain"/>
    <property type="match status" value="1"/>
</dbReference>
<evidence type="ECO:0000313" key="2">
    <source>
        <dbReference type="EMBL" id="MDQ0324755.1"/>
    </source>
</evidence>
<gene>
    <name evidence="2" type="ORF">J2R99_000604</name>
</gene>